<evidence type="ECO:0000256" key="1">
    <source>
        <dbReference type="SAM" id="MobiDB-lite"/>
    </source>
</evidence>
<organism evidence="3 4">
    <name type="scientific">Rhynchosporium secalis</name>
    <name type="common">Barley scald fungus</name>
    <dbReference type="NCBI Taxonomy" id="38038"/>
    <lineage>
        <taxon>Eukaryota</taxon>
        <taxon>Fungi</taxon>
        <taxon>Dikarya</taxon>
        <taxon>Ascomycota</taxon>
        <taxon>Pezizomycotina</taxon>
        <taxon>Leotiomycetes</taxon>
        <taxon>Helotiales</taxon>
        <taxon>Ploettnerulaceae</taxon>
        <taxon>Rhynchosporium</taxon>
    </lineage>
</organism>
<gene>
    <name evidence="3" type="ORF">RSE6_08321</name>
</gene>
<evidence type="ECO:0000313" key="3">
    <source>
        <dbReference type="EMBL" id="CZT47725.1"/>
    </source>
</evidence>
<sequence>MESSTAIMTPMMAEESDDPNDTATAVSEIDENSQIRNLSKDTEASPMPMASPQTILSFPLCPQASFRDPPSHMKVPSAPTCESSTPAYPDTVTDMMVLNGTMRIDRASQNSEDQPTDVVEAVTSPDELQAQLQSTIMYFPISAFASPETAISQLEVPPWYHPGEIHALPRIGSRAAFPNLEASLSRTEHDFHNRHPIHSRLGKLDMQRSLRLFLPAVIWLGDYIIIGIPMAARSLAHLISSADNRRGIGRMSGLESTFISSMCSGGMNKDLDAEARKTRMTAFDN</sequence>
<protein>
    <submittedName>
        <fullName evidence="3">Uncharacterized protein</fullName>
    </submittedName>
</protein>
<dbReference type="AlphaFoldDB" id="A0A1E1MG85"/>
<reference evidence="4" key="1">
    <citation type="submission" date="2016-03" db="EMBL/GenBank/DDBJ databases">
        <authorList>
            <person name="Guldener U."/>
        </authorList>
    </citation>
    <scope>NUCLEOTIDE SEQUENCE [LARGE SCALE GENOMIC DNA]</scope>
</reference>
<evidence type="ECO:0000256" key="2">
    <source>
        <dbReference type="SAM" id="Phobius"/>
    </source>
</evidence>
<feature type="region of interest" description="Disordered" evidence="1">
    <location>
        <begin position="1"/>
        <end position="49"/>
    </location>
</feature>
<feature type="region of interest" description="Disordered" evidence="1">
    <location>
        <begin position="70"/>
        <end position="89"/>
    </location>
</feature>
<keyword evidence="4" id="KW-1185">Reference proteome</keyword>
<keyword evidence="2" id="KW-1133">Transmembrane helix</keyword>
<name>A0A1E1MG85_RHYSE</name>
<evidence type="ECO:0000313" key="4">
    <source>
        <dbReference type="Proteomes" id="UP000177625"/>
    </source>
</evidence>
<keyword evidence="2" id="KW-0472">Membrane</keyword>
<proteinExistence type="predicted"/>
<dbReference type="Proteomes" id="UP000177625">
    <property type="component" value="Unassembled WGS sequence"/>
</dbReference>
<feature type="transmembrane region" description="Helical" evidence="2">
    <location>
        <begin position="212"/>
        <end position="232"/>
    </location>
</feature>
<accession>A0A1E1MG85</accession>
<keyword evidence="2" id="KW-0812">Transmembrane</keyword>
<dbReference type="EMBL" id="FJVC01000301">
    <property type="protein sequence ID" value="CZT47725.1"/>
    <property type="molecule type" value="Genomic_DNA"/>
</dbReference>